<evidence type="ECO:0000256" key="7">
    <source>
        <dbReference type="ARBA" id="ARBA00023069"/>
    </source>
</evidence>
<evidence type="ECO:0000256" key="6">
    <source>
        <dbReference type="ARBA" id="ARBA00023054"/>
    </source>
</evidence>
<keyword evidence="6" id="KW-0175">Coiled coil</keyword>
<dbReference type="Proteomes" id="UP000440578">
    <property type="component" value="Unassembled WGS sequence"/>
</dbReference>
<evidence type="ECO:0000256" key="4">
    <source>
        <dbReference type="ARBA" id="ARBA00021815"/>
    </source>
</evidence>
<dbReference type="PANTHER" id="PTHR21532">
    <property type="entry name" value="PHOSPHODIESTERASE HL"/>
    <property type="match status" value="1"/>
</dbReference>
<dbReference type="GO" id="GO:0005930">
    <property type="term" value="C:axoneme"/>
    <property type="evidence" value="ECO:0007669"/>
    <property type="project" value="TreeGrafter"/>
</dbReference>
<dbReference type="InterPro" id="IPR042541">
    <property type="entry name" value="BART_sf"/>
</dbReference>
<sequence>MTTRILVDLMLGSYMEDIGITPEQFEKACSNAAAEMKSKFHQLQFEQLWAADDFNMFQRMMIRTNIELQLQALELLQHRHGVIPASFLPGDVSEQERRILEEVTRRSLEDQGGSVDGDTRALEEAIVSTEQTKQQLRAGRDREQEIINSTMKLSVS</sequence>
<comment type="caution">
    <text evidence="11">The sequence shown here is derived from an EMBL/GenBank/DDBJ whole genome shotgun (WGS) entry which is preliminary data.</text>
</comment>
<keyword evidence="12" id="KW-1185">Reference proteome</keyword>
<gene>
    <name evidence="11" type="primary">Cfap36</name>
    <name evidence="11" type="ORF">FJT64_022122</name>
</gene>
<dbReference type="Gene3D" id="1.20.1520.10">
    <property type="entry name" value="ADP-ribosylation factor-like 2-binding protein, domain"/>
    <property type="match status" value="1"/>
</dbReference>
<dbReference type="AlphaFoldDB" id="A0A6A4WFX6"/>
<name>A0A6A4WFX6_AMPAM</name>
<dbReference type="EMBL" id="VIIS01000674">
    <property type="protein sequence ID" value="KAF0306326.1"/>
    <property type="molecule type" value="Genomic_DNA"/>
</dbReference>
<keyword evidence="8" id="KW-0966">Cell projection</keyword>
<evidence type="ECO:0000259" key="10">
    <source>
        <dbReference type="Pfam" id="PF11527"/>
    </source>
</evidence>
<feature type="domain" description="BART" evidence="10">
    <location>
        <begin position="6"/>
        <end position="69"/>
    </location>
</feature>
<dbReference type="GO" id="GO:0097546">
    <property type="term" value="C:ciliary base"/>
    <property type="evidence" value="ECO:0007669"/>
    <property type="project" value="TreeGrafter"/>
</dbReference>
<organism evidence="11 12">
    <name type="scientific">Amphibalanus amphitrite</name>
    <name type="common">Striped barnacle</name>
    <name type="synonym">Balanus amphitrite</name>
    <dbReference type="NCBI Taxonomy" id="1232801"/>
    <lineage>
        <taxon>Eukaryota</taxon>
        <taxon>Metazoa</taxon>
        <taxon>Ecdysozoa</taxon>
        <taxon>Arthropoda</taxon>
        <taxon>Crustacea</taxon>
        <taxon>Multicrustacea</taxon>
        <taxon>Cirripedia</taxon>
        <taxon>Thoracica</taxon>
        <taxon>Thoracicalcarea</taxon>
        <taxon>Balanomorpha</taxon>
        <taxon>Balanoidea</taxon>
        <taxon>Balanidae</taxon>
        <taxon>Amphibalaninae</taxon>
        <taxon>Amphibalanus</taxon>
    </lineage>
</organism>
<keyword evidence="7" id="KW-0969">Cilium</keyword>
<evidence type="ECO:0000256" key="8">
    <source>
        <dbReference type="ARBA" id="ARBA00023273"/>
    </source>
</evidence>
<evidence type="ECO:0000313" key="11">
    <source>
        <dbReference type="EMBL" id="KAF0306326.1"/>
    </source>
</evidence>
<evidence type="ECO:0000256" key="1">
    <source>
        <dbReference type="ARBA" id="ARBA00004138"/>
    </source>
</evidence>
<evidence type="ECO:0000256" key="9">
    <source>
        <dbReference type="ARBA" id="ARBA00031593"/>
    </source>
</evidence>
<comment type="similarity">
    <text evidence="3">Belongs to the CFAP36 family.</text>
</comment>
<protein>
    <recommendedName>
        <fullName evidence="4">Cilia- and flagella-associated protein 36</fullName>
    </recommendedName>
    <alternativeName>
        <fullName evidence="9">Coiled-coil domain-containing protein 104</fullName>
    </alternativeName>
</protein>
<dbReference type="Pfam" id="PF11527">
    <property type="entry name" value="ARL2_Bind_BART"/>
    <property type="match status" value="1"/>
</dbReference>
<evidence type="ECO:0000256" key="5">
    <source>
        <dbReference type="ARBA" id="ARBA00022490"/>
    </source>
</evidence>
<dbReference type="OrthoDB" id="272687at2759"/>
<reference evidence="11 12" key="1">
    <citation type="submission" date="2019-07" db="EMBL/GenBank/DDBJ databases">
        <title>Draft genome assembly of a fouling barnacle, Amphibalanus amphitrite (Darwin, 1854): The first reference genome for Thecostraca.</title>
        <authorList>
            <person name="Kim W."/>
        </authorList>
    </citation>
    <scope>NUCLEOTIDE SEQUENCE [LARGE SCALE GENOMIC DNA]</scope>
    <source>
        <strain evidence="11">SNU_AA5</strain>
        <tissue evidence="11">Soma without cirri and trophi</tissue>
    </source>
</reference>
<evidence type="ECO:0000256" key="2">
    <source>
        <dbReference type="ARBA" id="ARBA00004496"/>
    </source>
</evidence>
<comment type="subcellular location">
    <subcellularLocation>
        <location evidence="1">Cell projection</location>
        <location evidence="1">Cilium</location>
    </subcellularLocation>
    <subcellularLocation>
        <location evidence="2">Cytoplasm</location>
    </subcellularLocation>
</comment>
<dbReference type="InterPro" id="IPR023379">
    <property type="entry name" value="BART_dom"/>
</dbReference>
<evidence type="ECO:0000313" key="12">
    <source>
        <dbReference type="Proteomes" id="UP000440578"/>
    </source>
</evidence>
<keyword evidence="5" id="KW-0963">Cytoplasm</keyword>
<evidence type="ECO:0000256" key="3">
    <source>
        <dbReference type="ARBA" id="ARBA00007460"/>
    </source>
</evidence>
<keyword evidence="11" id="KW-0282">Flagellum</keyword>
<dbReference type="PANTHER" id="PTHR21532:SF0">
    <property type="entry name" value="CILIA- AND FLAGELLA-ASSOCIATED PROTEIN 36"/>
    <property type="match status" value="1"/>
</dbReference>
<proteinExistence type="inferred from homology"/>
<accession>A0A6A4WFX6</accession>
<dbReference type="InterPro" id="IPR038888">
    <property type="entry name" value="CFAP36"/>
</dbReference>